<evidence type="ECO:0000313" key="9">
    <source>
        <dbReference type="Proteomes" id="UP000056732"/>
    </source>
</evidence>
<comment type="caution">
    <text evidence="6">The sequence shown here is derived from an EMBL/GenBank/DDBJ whole genome shotgun (WGS) entry which is preliminary data.</text>
</comment>
<dbReference type="PANTHER" id="PTHR42847">
    <property type="entry name" value="ALKANESULFONATE MONOOXYGENASE"/>
    <property type="match status" value="1"/>
</dbReference>
<accession>A0A106JCC7</accession>
<dbReference type="GO" id="GO:0016705">
    <property type="term" value="F:oxidoreductase activity, acting on paired donors, with incorporation or reduction of molecular oxygen"/>
    <property type="evidence" value="ECO:0007669"/>
    <property type="project" value="InterPro"/>
</dbReference>
<evidence type="ECO:0000313" key="8">
    <source>
        <dbReference type="EMBL" id="KVT57249.1"/>
    </source>
</evidence>
<dbReference type="SUPFAM" id="SSF51679">
    <property type="entry name" value="Bacterial luciferase-like"/>
    <property type="match status" value="1"/>
</dbReference>
<evidence type="ECO:0000256" key="2">
    <source>
        <dbReference type="ARBA" id="ARBA00022643"/>
    </source>
</evidence>
<organism evidence="6 11">
    <name type="scientific">Burkholderia ubonensis</name>
    <dbReference type="NCBI Taxonomy" id="101571"/>
    <lineage>
        <taxon>Bacteria</taxon>
        <taxon>Pseudomonadati</taxon>
        <taxon>Pseudomonadota</taxon>
        <taxon>Betaproteobacteria</taxon>
        <taxon>Burkholderiales</taxon>
        <taxon>Burkholderiaceae</taxon>
        <taxon>Burkholderia</taxon>
        <taxon>Burkholderia cepacia complex</taxon>
    </lineage>
</organism>
<dbReference type="PANTHER" id="PTHR42847:SF4">
    <property type="entry name" value="ALKANESULFONATE MONOOXYGENASE-RELATED"/>
    <property type="match status" value="1"/>
</dbReference>
<dbReference type="InterPro" id="IPR036661">
    <property type="entry name" value="Luciferase-like_sf"/>
</dbReference>
<evidence type="ECO:0000313" key="11">
    <source>
        <dbReference type="Proteomes" id="UP000065521"/>
    </source>
</evidence>
<evidence type="ECO:0000256" key="1">
    <source>
        <dbReference type="ARBA" id="ARBA00022630"/>
    </source>
</evidence>
<dbReference type="Pfam" id="PF00296">
    <property type="entry name" value="Bac_luciferase"/>
    <property type="match status" value="1"/>
</dbReference>
<dbReference type="Proteomes" id="UP000065521">
    <property type="component" value="Unassembled WGS sequence"/>
</dbReference>
<gene>
    <name evidence="6" type="ORF">WI38_24740</name>
    <name evidence="7" type="ORF">WJ53_36160</name>
    <name evidence="8" type="ORF">WK53_29785</name>
</gene>
<name>A0A106JCC7_9BURK</name>
<dbReference type="EMBL" id="LPDO01000044">
    <property type="protein sequence ID" value="KVT57249.1"/>
    <property type="molecule type" value="Genomic_DNA"/>
</dbReference>
<evidence type="ECO:0000259" key="5">
    <source>
        <dbReference type="Pfam" id="PF00296"/>
    </source>
</evidence>
<keyword evidence="4" id="KW-0503">Monooxygenase</keyword>
<keyword evidence="3" id="KW-0560">Oxidoreductase</keyword>
<evidence type="ECO:0000313" key="6">
    <source>
        <dbReference type="EMBL" id="KUZ85277.1"/>
    </source>
</evidence>
<dbReference type="Gene3D" id="3.20.20.30">
    <property type="entry name" value="Luciferase-like domain"/>
    <property type="match status" value="1"/>
</dbReference>
<protein>
    <submittedName>
        <fullName evidence="6">Luciferase</fullName>
    </submittedName>
</protein>
<dbReference type="EMBL" id="LOZE01000048">
    <property type="protein sequence ID" value="KVM33566.1"/>
    <property type="molecule type" value="Genomic_DNA"/>
</dbReference>
<keyword evidence="1" id="KW-0285">Flavoprotein</keyword>
<sequence length="387" mass="43477">MANLTYATRKPNPMLTSTNQMKLGVFALNIEGGCTFTRAPERLKADDWLGNLKVAKAADRAGFEALLPVGRWRGFGGDSNPMGVSYETYTWAAGLASVTDQIGILTTSHVSTVHPLFAAKQATTIDHISGGRFGLNIICGWNSAEMKMFDGTMREHDERYDHADEWLEVARRAWTHQGEFDLKGKYFNIERGFSEPKPLNRPFLMNAGGSPRGKRFCAQHCDAAYLIVKYQDGEDVARAQIQSYRDLARKEFGRDIQIWCYAYVIQRDTLAEAERDLDYYVNQMGDELACTNVTKEIGIESGMFKSTEDAERFRYHIKAGFAGVPLVGTPEMIVSQFQKYSDWGIDGICLTWLDYHTGIQDFVDGVLPLMEDAGLRGTYPHARVRIA</sequence>
<evidence type="ECO:0000313" key="10">
    <source>
        <dbReference type="Proteomes" id="UP000061665"/>
    </source>
</evidence>
<dbReference type="InterPro" id="IPR050172">
    <property type="entry name" value="SsuD_RutA_monooxygenase"/>
</dbReference>
<dbReference type="Proteomes" id="UP000061665">
    <property type="component" value="Unassembled WGS sequence"/>
</dbReference>
<dbReference type="GO" id="GO:0004497">
    <property type="term" value="F:monooxygenase activity"/>
    <property type="evidence" value="ECO:0007669"/>
    <property type="project" value="UniProtKB-KW"/>
</dbReference>
<evidence type="ECO:0000313" key="7">
    <source>
        <dbReference type="EMBL" id="KVM33566.1"/>
    </source>
</evidence>
<evidence type="ECO:0000256" key="4">
    <source>
        <dbReference type="ARBA" id="ARBA00023033"/>
    </source>
</evidence>
<dbReference type="Proteomes" id="UP000056732">
    <property type="component" value="Unassembled WGS sequence"/>
</dbReference>
<dbReference type="CDD" id="cd01094">
    <property type="entry name" value="Alkanesulfonate_monoxygenase"/>
    <property type="match status" value="1"/>
</dbReference>
<proteinExistence type="predicted"/>
<feature type="domain" description="Luciferase-like" evidence="5">
    <location>
        <begin position="23"/>
        <end position="346"/>
    </location>
</feature>
<dbReference type="EMBL" id="LOTN01000052">
    <property type="protein sequence ID" value="KUZ85277.1"/>
    <property type="molecule type" value="Genomic_DNA"/>
</dbReference>
<reference evidence="9 10" key="1">
    <citation type="submission" date="2015-11" db="EMBL/GenBank/DDBJ databases">
        <title>Expanding the genomic diversity of Burkholderia species for the development of highly accurate diagnostics.</title>
        <authorList>
            <person name="Sahl J."/>
            <person name="Keim P."/>
            <person name="Wagner D."/>
        </authorList>
    </citation>
    <scope>NUCLEOTIDE SEQUENCE [LARGE SCALE GENOMIC DNA]</scope>
    <source>
        <strain evidence="8 9">MSMB1137WGS</strain>
        <strain evidence="7 10">MSMB2058</strain>
        <strain evidence="6 11">RF32-BP4</strain>
    </source>
</reference>
<keyword evidence="2" id="KW-0288">FMN</keyword>
<dbReference type="AlphaFoldDB" id="A0A106JCC7"/>
<dbReference type="RefSeq" id="WP_059589865.1">
    <property type="nucleotide sequence ID" value="NZ_CABVPQ010000069.1"/>
</dbReference>
<evidence type="ECO:0000256" key="3">
    <source>
        <dbReference type="ARBA" id="ARBA00023002"/>
    </source>
</evidence>
<dbReference type="InterPro" id="IPR011251">
    <property type="entry name" value="Luciferase-like_dom"/>
</dbReference>